<gene>
    <name evidence="3" type="ORF">Fot_39584</name>
</gene>
<evidence type="ECO:0000313" key="3">
    <source>
        <dbReference type="EMBL" id="KAL2495827.1"/>
    </source>
</evidence>
<dbReference type="InterPro" id="IPR029063">
    <property type="entry name" value="SAM-dependent_MTases_sf"/>
</dbReference>
<protein>
    <recommendedName>
        <fullName evidence="2">25S rRNA (uridine-N(3))-methyltransferase BMT5-like domain-containing protein</fullName>
    </recommendedName>
</protein>
<dbReference type="InterPro" id="IPR019446">
    <property type="entry name" value="BMT5-like"/>
</dbReference>
<evidence type="ECO:0000313" key="4">
    <source>
        <dbReference type="Proteomes" id="UP001604277"/>
    </source>
</evidence>
<sequence length="452" mass="51936">MSRVPYVSDLSSNSSPSATYVPPSDLEWQGDYSDVDTSDLGWQGDFSDVDTSDLGWQWDYSDVDTYAPPSDLEWQGDYSDEDIYVPPSDLERQGDYSDEDTYVPSSDLEWQGDYSDVDTYVPPSDLEWQGDYSDEDTSDLGWQDAYAPPSDLGWQGDYSNSENEVYGNAAWLQTRRRSWSWKKTFKHHTKQLDVFIDEPSLTYHSLAQRNAFDIVDSAVFIEHDKNEQCSDDQSEITSEESLVVEGKWIKHYNSYHRILLVGEGDFSFSASLAVAFGSAFFMIATSLDSPEFLKKNYKHAMSNIEKLRSRGCIVMHEIDATKIANHHFLGGKSFDRVIFNFPFAGFFKELSRENQLRKHRRLVRRFLKNAKEMMSENGEIHISHKTNSFHIEWNLESVASSQGLKLIEAVEFNQYDYPNYNTKCGFGGNNNFNCYPSQTYKFGHRKGSNLEC</sequence>
<comment type="caution">
    <text evidence="3">The sequence shown here is derived from an EMBL/GenBank/DDBJ whole genome shotgun (WGS) entry which is preliminary data.</text>
</comment>
<dbReference type="AlphaFoldDB" id="A0ABD1S549"/>
<dbReference type="SUPFAM" id="SSF53335">
    <property type="entry name" value="S-adenosyl-L-methionine-dependent methyltransferases"/>
    <property type="match status" value="1"/>
</dbReference>
<dbReference type="Proteomes" id="UP001604277">
    <property type="component" value="Unassembled WGS sequence"/>
</dbReference>
<feature type="compositionally biased region" description="Polar residues" evidence="1">
    <location>
        <begin position="9"/>
        <end position="18"/>
    </location>
</feature>
<dbReference type="PANTHER" id="PTHR11538:SF70">
    <property type="entry name" value="25S RRNA (URIDINE-N(3))-METHYLTRANSFERASE BMT5-LIKE DOMAIN-CONTAINING PROTEIN"/>
    <property type="match status" value="1"/>
</dbReference>
<feature type="region of interest" description="Disordered" evidence="1">
    <location>
        <begin position="1"/>
        <end position="46"/>
    </location>
</feature>
<proteinExistence type="predicted"/>
<evidence type="ECO:0000259" key="2">
    <source>
        <dbReference type="Pfam" id="PF10354"/>
    </source>
</evidence>
<evidence type="ECO:0000256" key="1">
    <source>
        <dbReference type="SAM" id="MobiDB-lite"/>
    </source>
</evidence>
<organism evidence="3 4">
    <name type="scientific">Forsythia ovata</name>
    <dbReference type="NCBI Taxonomy" id="205694"/>
    <lineage>
        <taxon>Eukaryota</taxon>
        <taxon>Viridiplantae</taxon>
        <taxon>Streptophyta</taxon>
        <taxon>Embryophyta</taxon>
        <taxon>Tracheophyta</taxon>
        <taxon>Spermatophyta</taxon>
        <taxon>Magnoliopsida</taxon>
        <taxon>eudicotyledons</taxon>
        <taxon>Gunneridae</taxon>
        <taxon>Pentapetalae</taxon>
        <taxon>asterids</taxon>
        <taxon>lamiids</taxon>
        <taxon>Lamiales</taxon>
        <taxon>Oleaceae</taxon>
        <taxon>Forsythieae</taxon>
        <taxon>Forsythia</taxon>
    </lineage>
</organism>
<dbReference type="PANTHER" id="PTHR11538">
    <property type="entry name" value="PHENYLALANYL-TRNA SYNTHETASE"/>
    <property type="match status" value="1"/>
</dbReference>
<reference evidence="4" key="1">
    <citation type="submission" date="2024-07" db="EMBL/GenBank/DDBJ databases">
        <title>Two chromosome-level genome assemblies of Korean endemic species Abeliophyllum distichum and Forsythia ovata (Oleaceae).</title>
        <authorList>
            <person name="Jang H."/>
        </authorList>
    </citation>
    <scope>NUCLEOTIDE SEQUENCE [LARGE SCALE GENOMIC DNA]</scope>
</reference>
<dbReference type="Gene3D" id="3.40.50.150">
    <property type="entry name" value="Vaccinia Virus protein VP39"/>
    <property type="match status" value="1"/>
</dbReference>
<accession>A0ABD1S549</accession>
<dbReference type="EMBL" id="JBFOLJ010000011">
    <property type="protein sequence ID" value="KAL2495827.1"/>
    <property type="molecule type" value="Genomic_DNA"/>
</dbReference>
<dbReference type="Pfam" id="PF10354">
    <property type="entry name" value="BMT5-like"/>
    <property type="match status" value="1"/>
</dbReference>
<feature type="domain" description="25S rRNA (uridine-N(3))-methyltransferase BMT5-like" evidence="2">
    <location>
        <begin position="259"/>
        <end position="423"/>
    </location>
</feature>
<keyword evidence="4" id="KW-1185">Reference proteome</keyword>
<name>A0ABD1S549_9LAMI</name>